<dbReference type="NCBIfam" id="NF003767">
    <property type="entry name" value="PRK05363.1"/>
    <property type="match status" value="1"/>
</dbReference>
<dbReference type="HAMAP" id="MF_01206">
    <property type="entry name" value="MsrP"/>
    <property type="match status" value="1"/>
</dbReference>
<dbReference type="GO" id="GO:0030091">
    <property type="term" value="P:protein repair"/>
    <property type="evidence" value="ECO:0007669"/>
    <property type="project" value="UniProtKB-UniRule"/>
</dbReference>
<dbReference type="RefSeq" id="WP_166230362.1">
    <property type="nucleotide sequence ID" value="NZ_CP049989.1"/>
</dbReference>
<evidence type="ECO:0000259" key="7">
    <source>
        <dbReference type="Pfam" id="PF00174"/>
    </source>
</evidence>
<dbReference type="GO" id="GO:0016672">
    <property type="term" value="F:oxidoreductase activity, acting on a sulfur group of donors, quinone or similar compound as acceptor"/>
    <property type="evidence" value="ECO:0007669"/>
    <property type="project" value="UniProtKB-UniRule"/>
</dbReference>
<comment type="subunit">
    <text evidence="5">Heterodimer of a catalytic subunit (MsrP) and a heme-binding subunit (MsrQ).</text>
</comment>
<feature type="binding site" evidence="5">
    <location>
        <position position="180"/>
    </location>
    <ligand>
        <name>Mo-molybdopterin</name>
        <dbReference type="ChEBI" id="CHEBI:71302"/>
    </ligand>
</feature>
<comment type="function">
    <text evidence="5">Part of the MsrPQ system that repairs oxidized periplasmic proteins containing methionine sulfoxide residues (Met-O), using respiratory chain electrons. Thus protects these proteins from oxidative-stress damage caused by reactive species of oxygen and chlorine generated by the host defense mechanisms. MsrPQ is essential for the maintenance of envelope integrity under bleach stress, rescuing a wide series of structurally unrelated periplasmic proteins from methionine oxidation. The catalytic subunit MsrP is non-stereospecific, being able to reduce both (R-) and (S-) diastereoisomers of methionine sulfoxide.</text>
</comment>
<feature type="domain" description="Oxidoreductase molybdopterin-binding" evidence="7">
    <location>
        <begin position="106"/>
        <end position="262"/>
    </location>
</feature>
<evidence type="ECO:0000256" key="1">
    <source>
        <dbReference type="ARBA" id="ARBA00022505"/>
    </source>
</evidence>
<reference evidence="8 9" key="1">
    <citation type="submission" date="2020-03" db="EMBL/GenBank/DDBJ databases">
        <title>Hydrogenophaga sp. nov. isolated from cyanobacterial mat.</title>
        <authorList>
            <person name="Thorat V."/>
            <person name="Kirdat K."/>
            <person name="Tiwarekar B."/>
            <person name="Costa E.D."/>
            <person name="Yadav A."/>
        </authorList>
    </citation>
    <scope>NUCLEOTIDE SEQUENCE [LARGE SCALE GENOMIC DNA]</scope>
    <source>
        <strain evidence="8 9">BA0156</strain>
    </source>
</reference>
<comment type="catalytic activity">
    <reaction evidence="5">
        <text>L-methionyl-[protein] + a quinone + H2O = L-methionyl-(S)-S-oxide-[protein] + a quinol</text>
        <dbReference type="Rhea" id="RHEA:51292"/>
        <dbReference type="Rhea" id="RHEA-COMP:12313"/>
        <dbReference type="Rhea" id="RHEA-COMP:12315"/>
        <dbReference type="ChEBI" id="CHEBI:15377"/>
        <dbReference type="ChEBI" id="CHEBI:16044"/>
        <dbReference type="ChEBI" id="CHEBI:24646"/>
        <dbReference type="ChEBI" id="CHEBI:44120"/>
        <dbReference type="ChEBI" id="CHEBI:132124"/>
    </reaction>
</comment>
<feature type="binding site" evidence="5">
    <location>
        <begin position="90"/>
        <end position="91"/>
    </location>
    <ligand>
        <name>Mo-molybdopterin</name>
        <dbReference type="ChEBI" id="CHEBI:71302"/>
    </ligand>
</feature>
<keyword evidence="3 5" id="KW-0732">Signal</keyword>
<dbReference type="InterPro" id="IPR000572">
    <property type="entry name" value="OxRdtase_Mopterin-bd_dom"/>
</dbReference>
<dbReference type="SUPFAM" id="SSF56524">
    <property type="entry name" value="Oxidoreductase molybdopterin-binding domain"/>
    <property type="match status" value="1"/>
</dbReference>
<keyword evidence="2 5" id="KW-0479">Metal-binding</keyword>
<dbReference type="AlphaFoldDB" id="A0A6G8IN08"/>
<dbReference type="InterPro" id="IPR036374">
    <property type="entry name" value="OxRdtase_Mopterin-bd_sf"/>
</dbReference>
<organism evidence="8 9">
    <name type="scientific">Hydrogenophaga crocea</name>
    <dbReference type="NCBI Taxonomy" id="2716225"/>
    <lineage>
        <taxon>Bacteria</taxon>
        <taxon>Pseudomonadati</taxon>
        <taxon>Pseudomonadota</taxon>
        <taxon>Betaproteobacteria</taxon>
        <taxon>Burkholderiales</taxon>
        <taxon>Comamonadaceae</taxon>
        <taxon>Hydrogenophaga</taxon>
    </lineage>
</organism>
<dbReference type="KEGG" id="hcz:G9Q37_20735"/>
<protein>
    <recommendedName>
        <fullName evidence="5">Protein-methionine-sulfoxide reductase catalytic subunit MsrP</fullName>
        <ecNumber evidence="5">1.8.5.-</ecNumber>
    </recommendedName>
</protein>
<evidence type="ECO:0000313" key="8">
    <source>
        <dbReference type="EMBL" id="QIM54416.1"/>
    </source>
</evidence>
<feature type="binding site" evidence="5">
    <location>
        <position position="228"/>
    </location>
    <ligand>
        <name>Mo-molybdopterin</name>
        <dbReference type="ChEBI" id="CHEBI:71302"/>
    </ligand>
</feature>
<dbReference type="Pfam" id="PF00174">
    <property type="entry name" value="Oxidored_molyb"/>
    <property type="match status" value="1"/>
</dbReference>
<dbReference type="EC" id="1.8.5.-" evidence="5"/>
<feature type="binding site" evidence="5">
    <location>
        <position position="233"/>
    </location>
    <ligand>
        <name>Mo-molybdopterin</name>
        <dbReference type="ChEBI" id="CHEBI:71302"/>
    </ligand>
</feature>
<dbReference type="PANTHER" id="PTHR43032">
    <property type="entry name" value="PROTEIN-METHIONINE-SULFOXIDE REDUCTASE"/>
    <property type="match status" value="1"/>
</dbReference>
<feature type="binding site" evidence="5">
    <location>
        <position position="87"/>
    </location>
    <ligand>
        <name>Mo-molybdopterin</name>
        <dbReference type="ChEBI" id="CHEBI:71302"/>
    </ligand>
</feature>
<gene>
    <name evidence="5 8" type="primary">msrP</name>
    <name evidence="8" type="ORF">G9Q37_20735</name>
</gene>
<dbReference type="GO" id="GO:0046872">
    <property type="term" value="F:metal ion binding"/>
    <property type="evidence" value="ECO:0007669"/>
    <property type="project" value="UniProtKB-KW"/>
</dbReference>
<comment type="cofactor">
    <cofactor evidence="5">
        <name>Mo-molybdopterin</name>
        <dbReference type="ChEBI" id="CHEBI:71302"/>
    </cofactor>
    <text evidence="5">Binds 1 Mo-molybdopterin (Mo-MPT) cofactor per subunit.</text>
</comment>
<comment type="similarity">
    <text evidence="5">Belongs to the MsrP family.</text>
</comment>
<dbReference type="Proteomes" id="UP000503162">
    <property type="component" value="Chromosome"/>
</dbReference>
<keyword evidence="1 5" id="KW-0500">Molybdenum</keyword>
<dbReference type="Gene3D" id="3.90.420.10">
    <property type="entry name" value="Oxidoreductase, molybdopterin-binding domain"/>
    <property type="match status" value="1"/>
</dbReference>
<dbReference type="EMBL" id="CP049989">
    <property type="protein sequence ID" value="QIM54416.1"/>
    <property type="molecule type" value="Genomic_DNA"/>
</dbReference>
<dbReference type="InterPro" id="IPR022867">
    <property type="entry name" value="MsrP"/>
</dbReference>
<accession>A0A6G8IN08</accession>
<evidence type="ECO:0000256" key="3">
    <source>
        <dbReference type="ARBA" id="ARBA00022729"/>
    </source>
</evidence>
<comment type="catalytic activity">
    <reaction evidence="5">
        <text>L-methionyl-[protein] + a quinone + H2O = L-methionyl-(R)-S-oxide-[protein] + a quinol</text>
        <dbReference type="Rhea" id="RHEA:51296"/>
        <dbReference type="Rhea" id="RHEA-COMP:12313"/>
        <dbReference type="Rhea" id="RHEA-COMP:12314"/>
        <dbReference type="ChEBI" id="CHEBI:15377"/>
        <dbReference type="ChEBI" id="CHEBI:16044"/>
        <dbReference type="ChEBI" id="CHEBI:24646"/>
        <dbReference type="ChEBI" id="CHEBI:45764"/>
        <dbReference type="ChEBI" id="CHEBI:132124"/>
    </reaction>
</comment>
<evidence type="ECO:0000256" key="6">
    <source>
        <dbReference type="SAM" id="MobiDB-lite"/>
    </source>
</evidence>
<feature type="region of interest" description="Disordered" evidence="6">
    <location>
        <begin position="53"/>
        <end position="74"/>
    </location>
</feature>
<sequence length="330" mass="37173">MLIRTPDNGFVHPTSSDITPRSAYLQRRQWLLAAAAAGATWAARDAWAQNTVPRPGKLAPLPGKPSTVPGGTTVEKPARYEDAAGYNNFYEFGLDKEDPARYAKTLKPQPWTVQVEGLVNKPGRFDLEALLKLAPMEERIYRLRCVEGWSMVIPWEGYSLAELIKRVEPQGSAKYVEFVTLADDKQMPGLRSNVLNWPYVEGLRMDEALHPLTLLTFGMYGEVLPNQNGAPVRLVVPWKYGFKSGKSIVKIRFTEQQPKTAWNVAAPQEYGFYSNVNPQVSHPRWSQATERRIGEDGGGLFAKRRQTLMFNGYEAQVGQLYAGMDLKKFY</sequence>
<dbReference type="PANTHER" id="PTHR43032:SF3">
    <property type="entry name" value="PROTEIN-METHIONINE-SULFOXIDE REDUCTASE CATALYTIC SUBUNIT MSRP"/>
    <property type="match status" value="1"/>
</dbReference>
<evidence type="ECO:0000256" key="4">
    <source>
        <dbReference type="ARBA" id="ARBA00023002"/>
    </source>
</evidence>
<proteinExistence type="inferred from homology"/>
<feature type="binding site" evidence="5">
    <location>
        <begin position="244"/>
        <end position="246"/>
    </location>
    <ligand>
        <name>Mo-molybdopterin</name>
        <dbReference type="ChEBI" id="CHEBI:71302"/>
    </ligand>
</feature>
<evidence type="ECO:0000256" key="5">
    <source>
        <dbReference type="HAMAP-Rule" id="MF_01206"/>
    </source>
</evidence>
<evidence type="ECO:0000313" key="9">
    <source>
        <dbReference type="Proteomes" id="UP000503162"/>
    </source>
</evidence>
<keyword evidence="4 5" id="KW-0560">Oxidoreductase</keyword>
<keyword evidence="9" id="KW-1185">Reference proteome</keyword>
<feature type="binding site" evidence="5">
    <location>
        <position position="145"/>
    </location>
    <ligand>
        <name>Mo-molybdopterin</name>
        <dbReference type="ChEBI" id="CHEBI:71302"/>
    </ligand>
    <ligandPart>
        <name>Mo</name>
        <dbReference type="ChEBI" id="CHEBI:28685"/>
    </ligandPart>
</feature>
<name>A0A6G8IN08_9BURK</name>
<dbReference type="GO" id="GO:0043546">
    <property type="term" value="F:molybdopterin cofactor binding"/>
    <property type="evidence" value="ECO:0007669"/>
    <property type="project" value="UniProtKB-UniRule"/>
</dbReference>
<evidence type="ECO:0000256" key="2">
    <source>
        <dbReference type="ARBA" id="ARBA00022723"/>
    </source>
</evidence>